<dbReference type="GO" id="GO:0004725">
    <property type="term" value="F:protein tyrosine phosphatase activity"/>
    <property type="evidence" value="ECO:0007669"/>
    <property type="project" value="UniProtKB-EC"/>
</dbReference>
<dbReference type="PANTHER" id="PTHR31126">
    <property type="entry name" value="TYROSINE-PROTEIN PHOSPHATASE"/>
    <property type="match status" value="1"/>
</dbReference>
<reference evidence="6" key="1">
    <citation type="submission" date="2023-10" db="EMBL/GenBank/DDBJ databases">
        <authorList>
            <person name="Noh H."/>
        </authorList>
    </citation>
    <scope>NUCLEOTIDE SEQUENCE</scope>
    <source>
        <strain evidence="6">DUCC4014</strain>
    </source>
</reference>
<dbReference type="InterPro" id="IPR004861">
    <property type="entry name" value="Siw14-like"/>
</dbReference>
<dbReference type="Gene3D" id="3.90.190.10">
    <property type="entry name" value="Protein tyrosine phosphatase superfamily"/>
    <property type="match status" value="1"/>
</dbReference>
<dbReference type="AlphaFoldDB" id="A0AAF0Y9G9"/>
<gene>
    <name evidence="6" type="primary">OCA6</name>
    <name evidence="6" type="ORF">LOC62_04G006120</name>
</gene>
<keyword evidence="2" id="KW-0378">Hydrolase</keyword>
<feature type="region of interest" description="Disordered" evidence="5">
    <location>
        <begin position="265"/>
        <end position="314"/>
    </location>
</feature>
<evidence type="ECO:0000256" key="4">
    <source>
        <dbReference type="ARBA" id="ARBA00039934"/>
    </source>
</evidence>
<feature type="region of interest" description="Disordered" evidence="5">
    <location>
        <begin position="362"/>
        <end position="498"/>
    </location>
</feature>
<evidence type="ECO:0000313" key="6">
    <source>
        <dbReference type="EMBL" id="WOO82638.1"/>
    </source>
</evidence>
<dbReference type="Proteomes" id="UP000827549">
    <property type="component" value="Chromosome 4"/>
</dbReference>
<dbReference type="RefSeq" id="XP_062628670.1">
    <property type="nucleotide sequence ID" value="XM_062772686.1"/>
</dbReference>
<keyword evidence="7" id="KW-1185">Reference proteome</keyword>
<dbReference type="EC" id="3.1.3.48" evidence="1"/>
<accession>A0AAF0Y9G9</accession>
<sequence length="498" mass="53455">MTMTADGASSAGSSVPLKVVVLGGSRFDKHPQLDNNSRYLVVYPSLSSVATHLLAAHAAAASRPSQPPKMLTPPYHFSIVSAPLGPNSSSNHILYRGSFPAARNASFLRRLGIKTLVCLRKKPLKDDEPLAVWAAKRGIDVQWVKAEKMTEERLGMERQEVSDVLKILLNPSAYPIYIADVDGTSHTTLVVAALRKLQGWHQDCIVNEIFRFEPDHDDLPLESFMSSYLSISGSGKDDPQASLSLPPAPYPSWLWPTAPVVPEKSRHTIPFRNERSSSSGPSMRSDRDRAASGASSTSTASAATSLPFPNPLTVRRHPSMRLTFPAQPLSSVGAASSTQSRSVASSLSKTPLSEDALGLSQISTSAPDAPSPPVAPGIGARRVSFHDPSARFDPGHDLTDSPTGFTGQSAARWNGRTPSGGSGGVEGDISAFGDDDEDDDDDDADQDSHGDEEDDADLEEDEYSEDEESEEEEEDEEEDEDEPPTSQFISALDLAGFG</sequence>
<name>A0AAF0Y9G9_9TREE</name>
<evidence type="ECO:0000256" key="3">
    <source>
        <dbReference type="ARBA" id="ARBA00022912"/>
    </source>
</evidence>
<feature type="compositionally biased region" description="Basic and acidic residues" evidence="5">
    <location>
        <begin position="384"/>
        <end position="399"/>
    </location>
</feature>
<keyword evidence="3" id="KW-0904">Protein phosphatase</keyword>
<feature type="compositionally biased region" description="Acidic residues" evidence="5">
    <location>
        <begin position="433"/>
        <end position="483"/>
    </location>
</feature>
<dbReference type="GeneID" id="87809347"/>
<dbReference type="Pfam" id="PF03162">
    <property type="entry name" value="Y_phosphatase2"/>
    <property type="match status" value="1"/>
</dbReference>
<organism evidence="6 7">
    <name type="scientific">Vanrija pseudolonga</name>
    <dbReference type="NCBI Taxonomy" id="143232"/>
    <lineage>
        <taxon>Eukaryota</taxon>
        <taxon>Fungi</taxon>
        <taxon>Dikarya</taxon>
        <taxon>Basidiomycota</taxon>
        <taxon>Agaricomycotina</taxon>
        <taxon>Tremellomycetes</taxon>
        <taxon>Trichosporonales</taxon>
        <taxon>Trichosporonaceae</taxon>
        <taxon>Vanrija</taxon>
    </lineage>
</organism>
<dbReference type="PANTHER" id="PTHR31126:SF8">
    <property type="entry name" value="TYROSINE-PROTEIN PHOSPHATASE OCA1-RELATED"/>
    <property type="match status" value="1"/>
</dbReference>
<dbReference type="EMBL" id="CP086717">
    <property type="protein sequence ID" value="WOO82638.1"/>
    <property type="molecule type" value="Genomic_DNA"/>
</dbReference>
<feature type="compositionally biased region" description="Low complexity" evidence="5">
    <location>
        <begin position="291"/>
        <end position="305"/>
    </location>
</feature>
<evidence type="ECO:0000313" key="7">
    <source>
        <dbReference type="Proteomes" id="UP000827549"/>
    </source>
</evidence>
<dbReference type="SUPFAM" id="SSF52799">
    <property type="entry name" value="(Phosphotyrosine protein) phosphatases II"/>
    <property type="match status" value="1"/>
</dbReference>
<proteinExistence type="predicted"/>
<evidence type="ECO:0000256" key="2">
    <source>
        <dbReference type="ARBA" id="ARBA00022801"/>
    </source>
</evidence>
<protein>
    <recommendedName>
        <fullName evidence="4">Putative tyrosine-protein phosphatase OCA1</fullName>
        <ecNumber evidence="1">3.1.3.48</ecNumber>
    </recommendedName>
</protein>
<evidence type="ECO:0000256" key="5">
    <source>
        <dbReference type="SAM" id="MobiDB-lite"/>
    </source>
</evidence>
<evidence type="ECO:0000256" key="1">
    <source>
        <dbReference type="ARBA" id="ARBA00013064"/>
    </source>
</evidence>
<dbReference type="InterPro" id="IPR029021">
    <property type="entry name" value="Prot-tyrosine_phosphatase-like"/>
</dbReference>
<feature type="compositionally biased region" description="Polar residues" evidence="5">
    <location>
        <begin position="400"/>
        <end position="417"/>
    </location>
</feature>